<comment type="caution">
    <text evidence="3">The sequence shown here is derived from an EMBL/GenBank/DDBJ whole genome shotgun (WGS) entry which is preliminary data.</text>
</comment>
<keyword evidence="2" id="KW-1133">Transmembrane helix</keyword>
<reference evidence="3 4" key="1">
    <citation type="journal article" date="2023" name="BMC Biotechnol.">
        <title>Vitis rotundifolia cv Carlos genome sequencing.</title>
        <authorList>
            <person name="Huff M."/>
            <person name="Hulse-Kemp A."/>
            <person name="Scheffler B."/>
            <person name="Youngblood R."/>
            <person name="Simpson S."/>
            <person name="Babiker E."/>
            <person name="Staton M."/>
        </authorList>
    </citation>
    <scope>NUCLEOTIDE SEQUENCE [LARGE SCALE GENOMIC DNA]</scope>
    <source>
        <tissue evidence="3">Leaf</tissue>
    </source>
</reference>
<evidence type="ECO:0008006" key="5">
    <source>
        <dbReference type="Google" id="ProtNLM"/>
    </source>
</evidence>
<evidence type="ECO:0000313" key="3">
    <source>
        <dbReference type="EMBL" id="KAJ9674208.1"/>
    </source>
</evidence>
<dbReference type="PANTHER" id="PTHR35275:SF1">
    <property type="entry name" value="OS07G0585900 PROTEIN"/>
    <property type="match status" value="1"/>
</dbReference>
<dbReference type="Proteomes" id="UP001168098">
    <property type="component" value="Unassembled WGS sequence"/>
</dbReference>
<dbReference type="AlphaFoldDB" id="A0AA38YPD8"/>
<dbReference type="InterPro" id="IPR045880">
    <property type="entry name" value="ZCF37"/>
</dbReference>
<keyword evidence="2" id="KW-0472">Membrane</keyword>
<keyword evidence="4" id="KW-1185">Reference proteome</keyword>
<protein>
    <recommendedName>
        <fullName evidence="5">ZCF37</fullName>
    </recommendedName>
</protein>
<keyword evidence="2" id="KW-0812">Transmembrane</keyword>
<evidence type="ECO:0000256" key="1">
    <source>
        <dbReference type="SAM" id="MobiDB-lite"/>
    </source>
</evidence>
<name>A0AA38YPD8_VITRO</name>
<feature type="transmembrane region" description="Helical" evidence="2">
    <location>
        <begin position="159"/>
        <end position="191"/>
    </location>
</feature>
<accession>A0AA38YPD8</accession>
<dbReference type="PANTHER" id="PTHR35275">
    <property type="entry name" value="ZCF37"/>
    <property type="match status" value="1"/>
</dbReference>
<evidence type="ECO:0000256" key="2">
    <source>
        <dbReference type="SAM" id="Phobius"/>
    </source>
</evidence>
<dbReference type="EMBL" id="JARBHA010000018">
    <property type="protein sequence ID" value="KAJ9674208.1"/>
    <property type="molecule type" value="Genomic_DNA"/>
</dbReference>
<feature type="region of interest" description="Disordered" evidence="1">
    <location>
        <begin position="18"/>
        <end position="42"/>
    </location>
</feature>
<organism evidence="3 4">
    <name type="scientific">Vitis rotundifolia</name>
    <name type="common">Muscadine grape</name>
    <dbReference type="NCBI Taxonomy" id="103349"/>
    <lineage>
        <taxon>Eukaryota</taxon>
        <taxon>Viridiplantae</taxon>
        <taxon>Streptophyta</taxon>
        <taxon>Embryophyta</taxon>
        <taxon>Tracheophyta</taxon>
        <taxon>Spermatophyta</taxon>
        <taxon>Magnoliopsida</taxon>
        <taxon>eudicotyledons</taxon>
        <taxon>Gunneridae</taxon>
        <taxon>Pentapetalae</taxon>
        <taxon>rosids</taxon>
        <taxon>Vitales</taxon>
        <taxon>Vitaceae</taxon>
        <taxon>Viteae</taxon>
        <taxon>Vitis</taxon>
    </lineage>
</organism>
<sequence length="250" mass="28400">MLNPFICGTFHPEDDDDDEAFWSTSSTTRRSRRGRDSKNPYSSRGLDKFSALLADLEEKRQQIYSQVGSQDISFVRFAYSNSNDCVPIVVKLRDKKLENIEDNNVTHHSAQVVDDEFRIEAGAAAKEFKQSGLETDINTKKTTPFSWKIWVGNWRQPSYYLPAIIIFILLLLTVFGRSVAILCTCLGWYLVPAIKGGSSLDTKKPTKKKEYVRRKSDKMVVSDRSSSPKTNKTRAVNVTSPGQHGHRKSW</sequence>
<feature type="compositionally biased region" description="Polar residues" evidence="1">
    <location>
        <begin position="223"/>
        <end position="242"/>
    </location>
</feature>
<proteinExistence type="predicted"/>
<feature type="region of interest" description="Disordered" evidence="1">
    <location>
        <begin position="201"/>
        <end position="250"/>
    </location>
</feature>
<gene>
    <name evidence="3" type="ORF">PVL29_023643</name>
</gene>
<evidence type="ECO:0000313" key="4">
    <source>
        <dbReference type="Proteomes" id="UP001168098"/>
    </source>
</evidence>